<keyword evidence="2" id="KW-1185">Reference proteome</keyword>
<dbReference type="InterPro" id="IPR029063">
    <property type="entry name" value="SAM-dependent_MTases_sf"/>
</dbReference>
<reference evidence="1 2" key="1">
    <citation type="submission" date="2019-03" db="EMBL/GenBank/DDBJ databases">
        <title>Genomic Encyclopedia of Type Strains, Phase IV (KMG-IV): sequencing the most valuable type-strain genomes for metagenomic binning, comparative biology and taxonomic classification.</title>
        <authorList>
            <person name="Goeker M."/>
        </authorList>
    </citation>
    <scope>NUCLEOTIDE SEQUENCE [LARGE SCALE GENOMIC DNA]</scope>
    <source>
        <strain evidence="1 2">LX-B</strain>
    </source>
</reference>
<accession>A0A4V2QDF7</accession>
<dbReference type="EMBL" id="SLUN01000019">
    <property type="protein sequence ID" value="TCL64227.1"/>
    <property type="molecule type" value="Genomic_DNA"/>
</dbReference>
<dbReference type="Gene3D" id="3.40.50.150">
    <property type="entry name" value="Vaccinia Virus protein VP39"/>
    <property type="match status" value="1"/>
</dbReference>
<dbReference type="GO" id="GO:0032259">
    <property type="term" value="P:methylation"/>
    <property type="evidence" value="ECO:0007669"/>
    <property type="project" value="UniProtKB-KW"/>
</dbReference>
<dbReference type="OrthoDB" id="9784101at2"/>
<dbReference type="Proteomes" id="UP000295008">
    <property type="component" value="Unassembled WGS sequence"/>
</dbReference>
<sequence length="246" mass="27922">MRKLADSQIAAFDTEYVDANRWKMVAACITKYFPEGDFSFVDLGGGNGLFTDRILREFPWSRGVLIDNSEYLIGLNRPVPRKVLICDSIENTARYVGSADIIFCNWLLHHLVSDTYGATRMNITNALRMAKSLLSERGYFSIFENMYDGLYFDNLPSRLIFGLTANRTMAPVLRRLGANTAGCGVCFLSREKWDETVKQAGLTIESYTDDDPWPIAFYRRALLHLGNIRVGHYWCGKGVRDLKASE</sequence>
<keyword evidence="1" id="KW-0489">Methyltransferase</keyword>
<dbReference type="AlphaFoldDB" id="A0A4V2QDF7"/>
<evidence type="ECO:0000313" key="1">
    <source>
        <dbReference type="EMBL" id="TCL64227.1"/>
    </source>
</evidence>
<keyword evidence="1" id="KW-0808">Transferase</keyword>
<name>A0A4V2QDF7_HYDET</name>
<comment type="caution">
    <text evidence="1">The sequence shown here is derived from an EMBL/GenBank/DDBJ whole genome shotgun (WGS) entry which is preliminary data.</text>
</comment>
<gene>
    <name evidence="1" type="ORF">EDC14_101933</name>
</gene>
<dbReference type="SUPFAM" id="SSF53335">
    <property type="entry name" value="S-adenosyl-L-methionine-dependent methyltransferases"/>
    <property type="match status" value="1"/>
</dbReference>
<dbReference type="GO" id="GO:0008757">
    <property type="term" value="F:S-adenosylmethionine-dependent methyltransferase activity"/>
    <property type="evidence" value="ECO:0007669"/>
    <property type="project" value="InterPro"/>
</dbReference>
<evidence type="ECO:0000313" key="2">
    <source>
        <dbReference type="Proteomes" id="UP000295008"/>
    </source>
</evidence>
<dbReference type="RefSeq" id="WP_132015176.1">
    <property type="nucleotide sequence ID" value="NZ_SLUN01000019.1"/>
</dbReference>
<dbReference type="Pfam" id="PF13489">
    <property type="entry name" value="Methyltransf_23"/>
    <property type="match status" value="1"/>
</dbReference>
<proteinExistence type="predicted"/>
<dbReference type="CDD" id="cd02440">
    <property type="entry name" value="AdoMet_MTases"/>
    <property type="match status" value="1"/>
</dbReference>
<organism evidence="1 2">
    <name type="scientific">Hydrogenispora ethanolica</name>
    <dbReference type="NCBI Taxonomy" id="1082276"/>
    <lineage>
        <taxon>Bacteria</taxon>
        <taxon>Bacillati</taxon>
        <taxon>Bacillota</taxon>
        <taxon>Hydrogenispora</taxon>
    </lineage>
</organism>
<protein>
    <submittedName>
        <fullName evidence="1">Methyltransferase family protein</fullName>
    </submittedName>
</protein>